<feature type="transmembrane region" description="Helical" evidence="2">
    <location>
        <begin position="151"/>
        <end position="171"/>
    </location>
</feature>
<feature type="compositionally biased region" description="Low complexity" evidence="1">
    <location>
        <begin position="214"/>
        <end position="232"/>
    </location>
</feature>
<proteinExistence type="predicted"/>
<evidence type="ECO:0000313" key="3">
    <source>
        <dbReference type="EMBL" id="UKK00146.1"/>
    </source>
</evidence>
<feature type="compositionally biased region" description="Low complexity" evidence="1">
    <location>
        <begin position="241"/>
        <end position="256"/>
    </location>
</feature>
<evidence type="ECO:0000256" key="2">
    <source>
        <dbReference type="SAM" id="Phobius"/>
    </source>
</evidence>
<evidence type="ECO:0000313" key="4">
    <source>
        <dbReference type="Proteomes" id="UP000244811"/>
    </source>
</evidence>
<keyword evidence="2" id="KW-0472">Membrane</keyword>
<name>A0A976M932_THEOR</name>
<protein>
    <submittedName>
        <fullName evidence="3">Uncharacterized protein</fullName>
    </submittedName>
</protein>
<dbReference type="AlphaFoldDB" id="A0A976M932"/>
<reference evidence="3" key="1">
    <citation type="submission" date="2022-07" db="EMBL/GenBank/DDBJ databases">
        <title>Evaluation of T. orientalis genome assembly methods using nanopore sequencing and analysis of variation between genomes.</title>
        <authorList>
            <person name="Yam J."/>
            <person name="Micallef M.L."/>
            <person name="Liu M."/>
            <person name="Djordjevic S.P."/>
            <person name="Bogema D.R."/>
            <person name="Jenkins C."/>
        </authorList>
    </citation>
    <scope>NUCLEOTIDE SEQUENCE</scope>
    <source>
        <strain evidence="3">Goon Nure</strain>
    </source>
</reference>
<dbReference type="Proteomes" id="UP000244811">
    <property type="component" value="Chromosome 1"/>
</dbReference>
<accession>A0A976M932</accession>
<evidence type="ECO:0000256" key="1">
    <source>
        <dbReference type="SAM" id="MobiDB-lite"/>
    </source>
</evidence>
<feature type="compositionally biased region" description="Polar residues" evidence="1">
    <location>
        <begin position="290"/>
        <end position="299"/>
    </location>
</feature>
<organism evidence="3 4">
    <name type="scientific">Theileria orientalis</name>
    <dbReference type="NCBI Taxonomy" id="68886"/>
    <lineage>
        <taxon>Eukaryota</taxon>
        <taxon>Sar</taxon>
        <taxon>Alveolata</taxon>
        <taxon>Apicomplexa</taxon>
        <taxon>Aconoidasida</taxon>
        <taxon>Piroplasmida</taxon>
        <taxon>Theileriidae</taxon>
        <taxon>Theileria</taxon>
    </lineage>
</organism>
<keyword evidence="2" id="KW-1133">Transmembrane helix</keyword>
<feature type="region of interest" description="Disordered" evidence="1">
    <location>
        <begin position="208"/>
        <end position="300"/>
    </location>
</feature>
<keyword evidence="2" id="KW-0812">Transmembrane</keyword>
<sequence length="332" mass="38653">MDGPIHQMSEKNKQETIKIDGLDLEEVEEMSERLSELDHESKSMLFLMCLYTFNELQNKFINNYKRLLQYKKSSNDPLTDNEVYLYTYLKHTRNNFLNDPLEEDDGSEPAPQPQPPAPETSLLRTLWRRYRIDFFIKVMLIIFLLKLPYIFFIITITVYLLYCLGFFSLIARMSQNLRNTEHAQNMLRLAFNVLDSIEPLLMMPFNQNVTDPRTMPTATTQNAQATQTTTRRTSPERTTPERTTPATQTSSATQSPFQHPTPDTSSQGVVDEMLPQTEESRPEEAVAQPTGEQPQSARQKPSYVEKFIYQVFLSFILSLLPWWEPNPIYLEE</sequence>
<feature type="region of interest" description="Disordered" evidence="1">
    <location>
        <begin position="99"/>
        <end position="119"/>
    </location>
</feature>
<gene>
    <name evidence="3" type="ORF">MACK_000216</name>
</gene>
<dbReference type="EMBL" id="CP056069">
    <property type="protein sequence ID" value="UKK00146.1"/>
    <property type="molecule type" value="Genomic_DNA"/>
</dbReference>
<feature type="compositionally biased region" description="Polar residues" evidence="1">
    <location>
        <begin position="257"/>
        <end position="268"/>
    </location>
</feature>